<feature type="region of interest" description="Disordered" evidence="2">
    <location>
        <begin position="1"/>
        <end position="210"/>
    </location>
</feature>
<feature type="region of interest" description="Disordered" evidence="2">
    <location>
        <begin position="552"/>
        <end position="575"/>
    </location>
</feature>
<dbReference type="Gene3D" id="2.60.40.150">
    <property type="entry name" value="C2 domain"/>
    <property type="match status" value="1"/>
</dbReference>
<dbReference type="InterPro" id="IPR039360">
    <property type="entry name" value="Ras_GTPase"/>
</dbReference>
<gene>
    <name evidence="4" type="ORF">HETSPECPRED_003508</name>
</gene>
<dbReference type="PANTHER" id="PTHR10194:SF60">
    <property type="entry name" value="RAS GTPASE-ACTIVATING PROTEIN RASKOL"/>
    <property type="match status" value="1"/>
</dbReference>
<feature type="region of interest" description="Disordered" evidence="2">
    <location>
        <begin position="330"/>
        <end position="356"/>
    </location>
</feature>
<dbReference type="InterPro" id="IPR035892">
    <property type="entry name" value="C2_domain_sf"/>
</dbReference>
<feature type="domain" description="Ras-GAP" evidence="3">
    <location>
        <begin position="743"/>
        <end position="977"/>
    </location>
</feature>
<dbReference type="Pfam" id="PF00616">
    <property type="entry name" value="RasGAP"/>
    <property type="match status" value="1"/>
</dbReference>
<evidence type="ECO:0000256" key="2">
    <source>
        <dbReference type="SAM" id="MobiDB-lite"/>
    </source>
</evidence>
<protein>
    <recommendedName>
        <fullName evidence="3">Ras-GAP domain-containing protein</fullName>
    </recommendedName>
</protein>
<feature type="region of interest" description="Disordered" evidence="2">
    <location>
        <begin position="1251"/>
        <end position="1385"/>
    </location>
</feature>
<accession>A0A8H3F325</accession>
<feature type="region of interest" description="Disordered" evidence="2">
    <location>
        <begin position="1128"/>
        <end position="1225"/>
    </location>
</feature>
<evidence type="ECO:0000256" key="1">
    <source>
        <dbReference type="ARBA" id="ARBA00022468"/>
    </source>
</evidence>
<dbReference type="Gene3D" id="1.10.506.10">
    <property type="entry name" value="GTPase Activation - p120gap, domain 1"/>
    <property type="match status" value="1"/>
</dbReference>
<dbReference type="EMBL" id="CAJPDS010000020">
    <property type="protein sequence ID" value="CAF9917532.1"/>
    <property type="molecule type" value="Genomic_DNA"/>
</dbReference>
<keyword evidence="1" id="KW-0343">GTPase activation</keyword>
<dbReference type="Proteomes" id="UP000664521">
    <property type="component" value="Unassembled WGS sequence"/>
</dbReference>
<reference evidence="4" key="1">
    <citation type="submission" date="2021-03" db="EMBL/GenBank/DDBJ databases">
        <authorList>
            <person name="Tagirdzhanova G."/>
        </authorList>
    </citation>
    <scope>NUCLEOTIDE SEQUENCE</scope>
</reference>
<organism evidence="4 5">
    <name type="scientific">Heterodermia speciosa</name>
    <dbReference type="NCBI Taxonomy" id="116794"/>
    <lineage>
        <taxon>Eukaryota</taxon>
        <taxon>Fungi</taxon>
        <taxon>Dikarya</taxon>
        <taxon>Ascomycota</taxon>
        <taxon>Pezizomycotina</taxon>
        <taxon>Lecanoromycetes</taxon>
        <taxon>OSLEUM clade</taxon>
        <taxon>Lecanoromycetidae</taxon>
        <taxon>Caliciales</taxon>
        <taxon>Physciaceae</taxon>
        <taxon>Heterodermia</taxon>
    </lineage>
</organism>
<dbReference type="PANTHER" id="PTHR10194">
    <property type="entry name" value="RAS GTPASE-ACTIVATING PROTEINS"/>
    <property type="match status" value="1"/>
</dbReference>
<dbReference type="InterPro" id="IPR001936">
    <property type="entry name" value="RasGAP_dom"/>
</dbReference>
<evidence type="ECO:0000313" key="4">
    <source>
        <dbReference type="EMBL" id="CAF9917532.1"/>
    </source>
</evidence>
<dbReference type="InterPro" id="IPR008936">
    <property type="entry name" value="Rho_GTPase_activation_prot"/>
</dbReference>
<dbReference type="CDD" id="cd00030">
    <property type="entry name" value="C2"/>
    <property type="match status" value="1"/>
</dbReference>
<comment type="caution">
    <text evidence="4">The sequence shown here is derived from an EMBL/GenBank/DDBJ whole genome shotgun (WGS) entry which is preliminary data.</text>
</comment>
<keyword evidence="5" id="KW-1185">Reference proteome</keyword>
<dbReference type="SMART" id="SM00323">
    <property type="entry name" value="RasGAP"/>
    <property type="match status" value="1"/>
</dbReference>
<dbReference type="OrthoDB" id="775356at2759"/>
<evidence type="ECO:0000259" key="3">
    <source>
        <dbReference type="PROSITE" id="PS50018"/>
    </source>
</evidence>
<feature type="compositionally biased region" description="Acidic residues" evidence="2">
    <location>
        <begin position="1193"/>
        <end position="1204"/>
    </location>
</feature>
<feature type="compositionally biased region" description="Polar residues" evidence="2">
    <location>
        <begin position="330"/>
        <end position="339"/>
    </location>
</feature>
<dbReference type="SUPFAM" id="SSF49562">
    <property type="entry name" value="C2 domain (Calcium/lipid-binding domain, CaLB)"/>
    <property type="match status" value="1"/>
</dbReference>
<dbReference type="SUPFAM" id="SSF48350">
    <property type="entry name" value="GTPase activation domain, GAP"/>
    <property type="match status" value="1"/>
</dbReference>
<feature type="compositionally biased region" description="Polar residues" evidence="2">
    <location>
        <begin position="149"/>
        <end position="158"/>
    </location>
</feature>
<evidence type="ECO:0000313" key="5">
    <source>
        <dbReference type="Proteomes" id="UP000664521"/>
    </source>
</evidence>
<sequence length="1385" mass="155213">MEGRTESKQRSSHKRLSGIQERNGQPVERRTSKKKPSQDRRGQVYPDEITVRALTPNPPTRNTAEKRLSGLELFPPTRTDSPQLTGRRTPHPVSRDSPPHSQPHGRAPSSDGEKHTHSRPRTRTLEERFRENASPSLISKTRQRIGSLHSPTFENTPSIGFPSVMPSPPLESQVQGDRRKIIKPHSRQLSPVRNPSAKNRRQASQASSTDASKILQLMKITCGRMHGILSFRTSVVGTWSSGYCAINVASGSLIYQKQGDVSHAKTLIHDLRGCQVRTLYDAESHSTFLDVATRFSTTGIHLRPRVPETFDSWLAALLCWQPIRPKGLQNKMTKPQTPLMSGPRPSPASERRLGDRRRNSEIIQTKGAAIIKVGKVLLWEKDHRSGKSTPVSPQRSSLYKEEISVSTSWRKVSCTLQENGHFKLYTESDVTLVAVVPLSSLSRCAVQRLDPSILDDDFSLAIYPQYTSQTSVTPAVNAIYLSMESRVLFEVWFVLLRAFTIPELYGPEQISVDPYLGPFESTSVTSRSSSATDMFRVERLLSVRVIEAKMYQQAKSHGRGPPANARSRPGSKNDSTAGSYFAEISIDGDVRGKTQLKQETSNPFWREDFEIVDLPAVISMASIEIKTRNSSHRDWTLVAHSPYNIEHENINPLSVVGDIEVSPLDLSYGKVELRFDELERGTDTEKWWPIVNEHGENVGDLLMKIRIDELVVLMGRDYQPLSELLHTFSTGLTNQIAQALHSELKRLSETLLNVFQVSAQASDWIMSLVEDEIDNIHKETPVTKFRYGRRIASNDSHENGIDREMFVRDLGKSATSEANLLFRGNTLLTKALDLHMQRLGKEYLEDALSEKMRDIDESDPDCEVDPNKVQNSQDLERNWRNLVAHTENIWKSIAASATRCPPELRMIFRHIRACAEDRYGNFLRSVTYSSVSGFLFLRFFVPAVLNPKLFGLLKNHPRLRAQRTLTLIAKSLQTLANLSTFGSKEPWMEPMNVFLTTHRQEFKDFVDTICDISPDRATSAIPPSYATPITILGRLPDTSREGFPSLPYLIDQARECAGLVETWLNARHEIDHNPPWSDELRKFDALCEHLRQRTKDCLACAEQAERPSGTMEPKWEELVEQMDRKARLREEAGYSSPGTPSMRTTTKTVNSSTSSFGDGYFSRGVKMRTSPSPTYGVTVQSRITNDAVRSRDEIDEDSEGEETDTPPGSSSAVWDPGVGHRRPSATQTYNGIQQHKSDDLNHNFSLGSSSFGLDTSNRAHAGSTEPVSPLSGPEDSPMGPMGKSLYSLDAPVNAPSTKTSKHLTKTPRSKAGSRDGPNSGRRHRHEPRQKSMYRLPSNSSSHLADAMISPRSASSRDGGGQGKTLFGDFGAVFRKRAKERERDPR</sequence>
<feature type="compositionally biased region" description="Polar residues" evidence="2">
    <location>
        <begin position="187"/>
        <end position="210"/>
    </location>
</feature>
<dbReference type="GO" id="GO:0005096">
    <property type="term" value="F:GTPase activator activity"/>
    <property type="evidence" value="ECO:0007669"/>
    <property type="project" value="UniProtKB-KW"/>
</dbReference>
<proteinExistence type="predicted"/>
<name>A0A8H3F325_9LECA</name>
<dbReference type="PROSITE" id="PS50018">
    <property type="entry name" value="RAS_GTPASE_ACTIV_2"/>
    <property type="match status" value="1"/>
</dbReference>
<feature type="compositionally biased region" description="Basic residues" evidence="2">
    <location>
        <begin position="1299"/>
        <end position="1308"/>
    </location>
</feature>
<feature type="compositionally biased region" description="Polar residues" evidence="2">
    <location>
        <begin position="1169"/>
        <end position="1184"/>
    </location>
</feature>
<dbReference type="CDD" id="cd05137">
    <property type="entry name" value="RasGAP_CLA2_BUD2"/>
    <property type="match status" value="1"/>
</dbReference>
<feature type="compositionally biased region" description="Low complexity" evidence="2">
    <location>
        <begin position="1144"/>
        <end position="1155"/>
    </location>
</feature>